<dbReference type="PANTHER" id="PTHR33929">
    <property type="entry name" value="MEMBRANE-ASSOCIATED KINASE REGULATOR 2-RELATED"/>
    <property type="match status" value="1"/>
</dbReference>
<dbReference type="OrthoDB" id="689803at2759"/>
<reference evidence="3 4" key="1">
    <citation type="journal article" date="2019" name="Genome Biol. Evol.">
        <title>Insights into the evolution of the New World diploid cottons (Gossypium, subgenus Houzingenia) based on genome sequencing.</title>
        <authorList>
            <person name="Grover C.E."/>
            <person name="Arick M.A. 2nd"/>
            <person name="Thrash A."/>
            <person name="Conover J.L."/>
            <person name="Sanders W.S."/>
            <person name="Peterson D.G."/>
            <person name="Frelichowski J.E."/>
            <person name="Scheffler J.A."/>
            <person name="Scheffler B.E."/>
            <person name="Wendel J.F."/>
        </authorList>
    </citation>
    <scope>NUCLEOTIDE SEQUENCE [LARGE SCALE GENOMIC DNA]</scope>
    <source>
        <strain evidence="3">0</strain>
        <tissue evidence="3">Leaf</tissue>
    </source>
</reference>
<feature type="compositionally biased region" description="Acidic residues" evidence="1">
    <location>
        <begin position="64"/>
        <end position="84"/>
    </location>
</feature>
<comment type="caution">
    <text evidence="3">The sequence shown here is derived from an EMBL/GenBank/DDBJ whole genome shotgun (WGS) entry which is preliminary data.</text>
</comment>
<organism evidence="3 4">
    <name type="scientific">Gossypium harknessii</name>
    <dbReference type="NCBI Taxonomy" id="34285"/>
    <lineage>
        <taxon>Eukaryota</taxon>
        <taxon>Viridiplantae</taxon>
        <taxon>Streptophyta</taxon>
        <taxon>Embryophyta</taxon>
        <taxon>Tracheophyta</taxon>
        <taxon>Spermatophyta</taxon>
        <taxon>Magnoliopsida</taxon>
        <taxon>eudicotyledons</taxon>
        <taxon>Gunneridae</taxon>
        <taxon>Pentapetalae</taxon>
        <taxon>rosids</taxon>
        <taxon>malvids</taxon>
        <taxon>Malvales</taxon>
        <taxon>Malvaceae</taxon>
        <taxon>Malvoideae</taxon>
        <taxon>Gossypium</taxon>
    </lineage>
</organism>
<dbReference type="AlphaFoldDB" id="A0A7J9G9S2"/>
<protein>
    <recommendedName>
        <fullName evidence="5">Membrane-associated kinase regulator 2</fullName>
    </recommendedName>
</protein>
<keyword evidence="2" id="KW-0472">Membrane</keyword>
<dbReference type="PANTHER" id="PTHR33929:SF1">
    <property type="entry name" value="MEMBRANE-ASSOCIATED KINASE REGULATOR 2-RELATED"/>
    <property type="match status" value="1"/>
</dbReference>
<keyword evidence="4" id="KW-1185">Reference proteome</keyword>
<accession>A0A7J9G9S2</accession>
<feature type="region of interest" description="Disordered" evidence="1">
    <location>
        <begin position="287"/>
        <end position="310"/>
    </location>
</feature>
<feature type="transmembrane region" description="Helical" evidence="2">
    <location>
        <begin position="366"/>
        <end position="386"/>
    </location>
</feature>
<dbReference type="EMBL" id="JABFAD010000003">
    <property type="protein sequence ID" value="MBA0794350.1"/>
    <property type="molecule type" value="Genomic_DNA"/>
</dbReference>
<proteinExistence type="predicted"/>
<feature type="region of interest" description="Disordered" evidence="1">
    <location>
        <begin position="189"/>
        <end position="208"/>
    </location>
</feature>
<evidence type="ECO:0000313" key="4">
    <source>
        <dbReference type="Proteomes" id="UP000593560"/>
    </source>
</evidence>
<feature type="region of interest" description="Disordered" evidence="1">
    <location>
        <begin position="62"/>
        <end position="100"/>
    </location>
</feature>
<keyword evidence="2" id="KW-1133">Transmembrane helix</keyword>
<evidence type="ECO:0008006" key="5">
    <source>
        <dbReference type="Google" id="ProtNLM"/>
    </source>
</evidence>
<dbReference type="Proteomes" id="UP000593560">
    <property type="component" value="Unassembled WGS sequence"/>
</dbReference>
<gene>
    <name evidence="3" type="ORF">Gohar_018686</name>
</gene>
<feature type="compositionally biased region" description="Low complexity" evidence="1">
    <location>
        <begin position="194"/>
        <end position="203"/>
    </location>
</feature>
<keyword evidence="2" id="KW-0812">Transmembrane</keyword>
<sequence length="415" mass="45855">MEAFSLLKYWRGGGSDGTNACVNTRSSASSGCTTTTIVTAATTHLAVDTDDDDDGPFFDLEFSVPDEDESEDNEEDNVEDDESEVDTKPDGGCSDGESETEFDFTVPVESNSSLESKPQQCTVSLLKSAAKVRVFLLKLKKTKLNSNEKTEPPKKQVGSDSTNKKYNKNRFFTVKFKVEEVPIMSLFSKDNGKSQKQQSSDGSVSDEKRFSKDVMQRYLKKVKPLYVKVSRRYGEKLKFSGQLNPPSTVAKEPVGENQVQLKSSKRVNVPAGLRVVCKHLGSNRSASSAVAAAPPPSSVVSSKRRDDSQLQQEDGVQSAILHCKRSFNRSPALEARILLGDPWLLLVVRSLPFLVGRIEAAVTVNAIFYFLLGMSAVVEFLGVVLAGESNLGRRLVAGLDSVRIRFRRWWQETWE</sequence>
<evidence type="ECO:0000256" key="2">
    <source>
        <dbReference type="SAM" id="Phobius"/>
    </source>
</evidence>
<name>A0A7J9G9S2_9ROSI</name>
<dbReference type="InterPro" id="IPR039619">
    <property type="entry name" value="MAKR2/5"/>
</dbReference>
<dbReference type="GO" id="GO:0005886">
    <property type="term" value="C:plasma membrane"/>
    <property type="evidence" value="ECO:0007669"/>
    <property type="project" value="InterPro"/>
</dbReference>
<evidence type="ECO:0000256" key="1">
    <source>
        <dbReference type="SAM" id="MobiDB-lite"/>
    </source>
</evidence>
<evidence type="ECO:0000313" key="3">
    <source>
        <dbReference type="EMBL" id="MBA0794350.1"/>
    </source>
</evidence>